<dbReference type="EMBL" id="UYRS01018854">
    <property type="protein sequence ID" value="VDK40774.1"/>
    <property type="molecule type" value="Genomic_DNA"/>
</dbReference>
<dbReference type="AlphaFoldDB" id="A0A0R3WD29"/>
<reference evidence="1 2" key="2">
    <citation type="submission" date="2018-11" db="EMBL/GenBank/DDBJ databases">
        <authorList>
            <consortium name="Pathogen Informatics"/>
        </authorList>
    </citation>
    <scope>NUCLEOTIDE SEQUENCE [LARGE SCALE GENOMIC DNA]</scope>
</reference>
<evidence type="ECO:0000313" key="2">
    <source>
        <dbReference type="Proteomes" id="UP000282613"/>
    </source>
</evidence>
<accession>A0A0R3WD29</accession>
<sequence length="87" mass="9651">MHGIVVAGLLDVDLAATFSSGNEDLRQGPMERFTRVYIQSISPVEMPHSPPLARANIQIAKTGHKALEMIACSRHPLRLFRISIQDE</sequence>
<protein>
    <submittedName>
        <fullName evidence="3">MMS1_N domain-containing protein</fullName>
    </submittedName>
</protein>
<gene>
    <name evidence="1" type="ORF">TASK_LOCUS8655</name>
</gene>
<reference evidence="3" key="1">
    <citation type="submission" date="2017-02" db="UniProtKB">
        <authorList>
            <consortium name="WormBaseParasite"/>
        </authorList>
    </citation>
    <scope>IDENTIFICATION</scope>
</reference>
<name>A0A0R3WD29_TAEAS</name>
<proteinExistence type="predicted"/>
<organism evidence="3">
    <name type="scientific">Taenia asiatica</name>
    <name type="common">Asian tapeworm</name>
    <dbReference type="NCBI Taxonomy" id="60517"/>
    <lineage>
        <taxon>Eukaryota</taxon>
        <taxon>Metazoa</taxon>
        <taxon>Spiralia</taxon>
        <taxon>Lophotrochozoa</taxon>
        <taxon>Platyhelminthes</taxon>
        <taxon>Cestoda</taxon>
        <taxon>Eucestoda</taxon>
        <taxon>Cyclophyllidea</taxon>
        <taxon>Taeniidae</taxon>
        <taxon>Taenia</taxon>
    </lineage>
</organism>
<keyword evidence="2" id="KW-1185">Reference proteome</keyword>
<evidence type="ECO:0000313" key="1">
    <source>
        <dbReference type="EMBL" id="VDK40774.1"/>
    </source>
</evidence>
<evidence type="ECO:0000313" key="3">
    <source>
        <dbReference type="WBParaSite" id="TASK_0000865401-mRNA-1"/>
    </source>
</evidence>
<dbReference type="WBParaSite" id="TASK_0000865401-mRNA-1">
    <property type="protein sequence ID" value="TASK_0000865401-mRNA-1"/>
    <property type="gene ID" value="TASK_0000865401"/>
</dbReference>
<dbReference type="Proteomes" id="UP000282613">
    <property type="component" value="Unassembled WGS sequence"/>
</dbReference>